<evidence type="ECO:0000313" key="6">
    <source>
        <dbReference type="EMBL" id="GGA98152.1"/>
    </source>
</evidence>
<reference evidence="6" key="1">
    <citation type="journal article" date="2014" name="Int. J. Syst. Evol. Microbiol.">
        <title>Complete genome sequence of Corynebacterium casei LMG S-19264T (=DSM 44701T), isolated from a smear-ripened cheese.</title>
        <authorList>
            <consortium name="US DOE Joint Genome Institute (JGI-PGF)"/>
            <person name="Walter F."/>
            <person name="Albersmeier A."/>
            <person name="Kalinowski J."/>
            <person name="Ruckert C."/>
        </authorList>
    </citation>
    <scope>NUCLEOTIDE SEQUENCE</scope>
    <source>
        <strain evidence="6">CGMCC 1.15448</strain>
    </source>
</reference>
<reference evidence="6" key="2">
    <citation type="submission" date="2020-09" db="EMBL/GenBank/DDBJ databases">
        <authorList>
            <person name="Sun Q."/>
            <person name="Zhou Y."/>
        </authorList>
    </citation>
    <scope>NUCLEOTIDE SEQUENCE</scope>
    <source>
        <strain evidence="6">CGMCC 1.15448</strain>
    </source>
</reference>
<keyword evidence="2" id="KW-0805">Transcription regulation</keyword>
<dbReference type="InterPro" id="IPR036388">
    <property type="entry name" value="WH-like_DNA-bd_sf"/>
</dbReference>
<dbReference type="InterPro" id="IPR036390">
    <property type="entry name" value="WH_DNA-bd_sf"/>
</dbReference>
<evidence type="ECO:0008006" key="8">
    <source>
        <dbReference type="Google" id="ProtNLM"/>
    </source>
</evidence>
<dbReference type="GO" id="GO:0003677">
    <property type="term" value="F:DNA binding"/>
    <property type="evidence" value="ECO:0007669"/>
    <property type="project" value="UniProtKB-KW"/>
</dbReference>
<dbReference type="GO" id="GO:0045892">
    <property type="term" value="P:negative regulation of DNA-templated transcription"/>
    <property type="evidence" value="ECO:0007669"/>
    <property type="project" value="InterPro"/>
</dbReference>
<organism evidence="6 7">
    <name type="scientific">Puia dinghuensis</name>
    <dbReference type="NCBI Taxonomy" id="1792502"/>
    <lineage>
        <taxon>Bacteria</taxon>
        <taxon>Pseudomonadati</taxon>
        <taxon>Bacteroidota</taxon>
        <taxon>Chitinophagia</taxon>
        <taxon>Chitinophagales</taxon>
        <taxon>Chitinophagaceae</taxon>
        <taxon>Puia</taxon>
    </lineage>
</organism>
<proteinExistence type="inferred from homology"/>
<dbReference type="InterPro" id="IPR005650">
    <property type="entry name" value="BlaI_family"/>
</dbReference>
<keyword evidence="4" id="KW-0804">Transcription</keyword>
<dbReference type="EMBL" id="BMJC01000002">
    <property type="protein sequence ID" value="GGA98152.1"/>
    <property type="molecule type" value="Genomic_DNA"/>
</dbReference>
<dbReference type="AlphaFoldDB" id="A0A8J2UCU1"/>
<accession>A0A8J2UCU1</accession>
<dbReference type="Gene3D" id="1.10.4040.10">
    <property type="entry name" value="Penicillinase repressor domain"/>
    <property type="match status" value="1"/>
</dbReference>
<evidence type="ECO:0000256" key="3">
    <source>
        <dbReference type="ARBA" id="ARBA00023125"/>
    </source>
</evidence>
<dbReference type="RefSeq" id="WP_188931418.1">
    <property type="nucleotide sequence ID" value="NZ_BMJC01000002.1"/>
</dbReference>
<dbReference type="Pfam" id="PF03965">
    <property type="entry name" value="Penicillinase_R"/>
    <property type="match status" value="1"/>
</dbReference>
<evidence type="ECO:0000313" key="7">
    <source>
        <dbReference type="Proteomes" id="UP000607559"/>
    </source>
</evidence>
<comment type="caution">
    <text evidence="6">The sequence shown here is derived from an EMBL/GenBank/DDBJ whole genome shotgun (WGS) entry which is preliminary data.</text>
</comment>
<keyword evidence="3" id="KW-0238">DNA-binding</keyword>
<dbReference type="Gene3D" id="1.10.10.10">
    <property type="entry name" value="Winged helix-like DNA-binding domain superfamily/Winged helix DNA-binding domain"/>
    <property type="match status" value="1"/>
</dbReference>
<evidence type="ECO:0000256" key="2">
    <source>
        <dbReference type="ARBA" id="ARBA00023015"/>
    </source>
</evidence>
<feature type="region of interest" description="Disordered" evidence="5">
    <location>
        <begin position="1"/>
        <end position="30"/>
    </location>
</feature>
<comment type="similarity">
    <text evidence="1">Belongs to the BlaI transcriptional regulatory family.</text>
</comment>
<gene>
    <name evidence="6" type="ORF">GCM10011511_21830</name>
</gene>
<protein>
    <recommendedName>
        <fullName evidence="8">BlaI/MecI/CopY family transcriptional regulator</fullName>
    </recommendedName>
</protein>
<evidence type="ECO:0000256" key="5">
    <source>
        <dbReference type="SAM" id="MobiDB-lite"/>
    </source>
</evidence>
<evidence type="ECO:0000256" key="1">
    <source>
        <dbReference type="ARBA" id="ARBA00011046"/>
    </source>
</evidence>
<sequence>MKAFKGKAGDEGGSGKASNSGKAGDEARGRKVLTKAEEQVMKVVWRLGSGLLMEIVDKMPKPAPHKNTVATILKTLVEKGFVRIENVGRIHRYHPLVSKEAYSRDTLASVAKGYFEGSFTNVVSFLVDEKKLSVKELELLLQQLKKNKK</sequence>
<name>A0A8J2UCU1_9BACT</name>
<evidence type="ECO:0000256" key="4">
    <source>
        <dbReference type="ARBA" id="ARBA00023163"/>
    </source>
</evidence>
<dbReference type="Proteomes" id="UP000607559">
    <property type="component" value="Unassembled WGS sequence"/>
</dbReference>
<dbReference type="SUPFAM" id="SSF46785">
    <property type="entry name" value="Winged helix' DNA-binding domain"/>
    <property type="match status" value="1"/>
</dbReference>
<keyword evidence="7" id="KW-1185">Reference proteome</keyword>